<reference evidence="2 3" key="1">
    <citation type="journal article" date="2020" name="Nature">
        <title>Isolation of an archaeon at the prokaryote-eukaryote interface.</title>
        <authorList>
            <person name="Imachi H."/>
            <person name="Nobu M.K."/>
            <person name="Nakahara N."/>
            <person name="Morono Y."/>
            <person name="Ogawara M."/>
            <person name="Takaki Y."/>
            <person name="Takano Y."/>
            <person name="Uematsu K."/>
            <person name="Ikuta T."/>
            <person name="Ito M."/>
            <person name="Matsui Y."/>
            <person name="Miyazaki M."/>
            <person name="Murata K."/>
            <person name="Saito Y."/>
            <person name="Sakai S."/>
            <person name="Song C."/>
            <person name="Tasumi E."/>
            <person name="Yamanaka Y."/>
            <person name="Yamaguchi T."/>
            <person name="Kamagata Y."/>
            <person name="Tamaki H."/>
            <person name="Takai K."/>
        </authorList>
    </citation>
    <scope>NUCLEOTIDE SEQUENCE [LARGE SCALE GENOMIC DNA]</scope>
    <source>
        <strain evidence="2 3">MK-D1</strain>
    </source>
</reference>
<feature type="transmembrane region" description="Helical" evidence="1">
    <location>
        <begin position="169"/>
        <end position="193"/>
    </location>
</feature>
<keyword evidence="1" id="KW-0472">Membrane</keyword>
<feature type="transmembrane region" description="Helical" evidence="1">
    <location>
        <begin position="497"/>
        <end position="517"/>
    </location>
</feature>
<accession>A0A5B9DEF8</accession>
<dbReference type="GeneID" id="41331031"/>
<feature type="transmembrane region" description="Helical" evidence="1">
    <location>
        <begin position="47"/>
        <end position="65"/>
    </location>
</feature>
<dbReference type="RefSeq" id="WP_147664131.1">
    <property type="nucleotide sequence ID" value="NZ_CP042905.2"/>
</dbReference>
<sequence>MSTNLLFRISKYPYQEAFLESQMAMAGSNQSKFMEDMKSNRNHVKQMSFFTKIMVSMFLAMMILIPIQTFQTLEIARTYGVPNTWITFTGGALISIFMVVETIYLISISLFTASSFFSGETYLWLRTLPIKKRDMGKISLFAFFRGIDIQIYVIILIFPIATIIATQNILLMCLSLLLSFLQASFSFSLLVILGEKINRVLKINDANTKKSNFIRIFVLSLYFISLTVVMIGIMTLLPQIPAMMFAEDHFIVTDTMNHIIRAIPYPFNSSYIITELFLGYSNSSSLYLITAIIGFILFILVDWFLFKKALKKLELASGEIKLPKKVIDDTKFSDVSVRRTTPVQAFFNKDKKLVTRDMQVITGVLLPIMYGFFGGIAGGMDYMVFSAAFLIYIFLKTESNGGAILASLPYKTRDQAKAKLIWPFILTPISSIMTLGIALLRGEFQDYITTEIMVYRFLILVALGPILSVLILEYKVRMFGKLKYKYVLDEVNKSNSIIKWGILIIGALALHFLIFIGSENIFESYGIQGLALIFIPIEIVLSIISYYIFNRMFPK</sequence>
<keyword evidence="1" id="KW-0812">Transmembrane</keyword>
<dbReference type="EMBL" id="CP042905">
    <property type="protein sequence ID" value="QEE17227.1"/>
    <property type="molecule type" value="Genomic_DNA"/>
</dbReference>
<evidence type="ECO:0000256" key="1">
    <source>
        <dbReference type="SAM" id="Phobius"/>
    </source>
</evidence>
<feature type="transmembrane region" description="Helical" evidence="1">
    <location>
        <begin position="452"/>
        <end position="476"/>
    </location>
</feature>
<feature type="transmembrane region" description="Helical" evidence="1">
    <location>
        <begin position="529"/>
        <end position="549"/>
    </location>
</feature>
<feature type="transmembrane region" description="Helical" evidence="1">
    <location>
        <begin position="85"/>
        <end position="117"/>
    </location>
</feature>
<feature type="transmembrane region" description="Helical" evidence="1">
    <location>
        <begin position="420"/>
        <end position="440"/>
    </location>
</feature>
<feature type="transmembrane region" description="Helical" evidence="1">
    <location>
        <begin position="213"/>
        <end position="237"/>
    </location>
</feature>
<evidence type="ECO:0000313" key="2">
    <source>
        <dbReference type="EMBL" id="QEE17227.1"/>
    </source>
</evidence>
<feature type="transmembrane region" description="Helical" evidence="1">
    <location>
        <begin position="358"/>
        <end position="377"/>
    </location>
</feature>
<gene>
    <name evidence="2" type="ORF">DSAG12_03059</name>
</gene>
<keyword evidence="3" id="KW-1185">Reference proteome</keyword>
<keyword evidence="1" id="KW-1133">Transmembrane helix</keyword>
<proteinExistence type="predicted"/>
<feature type="transmembrane region" description="Helical" evidence="1">
    <location>
        <begin position="138"/>
        <end position="163"/>
    </location>
</feature>
<dbReference type="AlphaFoldDB" id="A0A5B9DEF8"/>
<dbReference type="Proteomes" id="UP000321408">
    <property type="component" value="Chromosome"/>
</dbReference>
<protein>
    <submittedName>
        <fullName evidence="2">Uncharacterized protein</fullName>
    </submittedName>
</protein>
<organism evidence="2 3">
    <name type="scientific">Promethearchaeum syntrophicum</name>
    <dbReference type="NCBI Taxonomy" id="2594042"/>
    <lineage>
        <taxon>Archaea</taxon>
        <taxon>Promethearchaeati</taxon>
        <taxon>Promethearchaeota</taxon>
        <taxon>Promethearchaeia</taxon>
        <taxon>Promethearchaeales</taxon>
        <taxon>Promethearchaeaceae</taxon>
        <taxon>Promethearchaeum</taxon>
    </lineage>
</organism>
<evidence type="ECO:0000313" key="3">
    <source>
        <dbReference type="Proteomes" id="UP000321408"/>
    </source>
</evidence>
<feature type="transmembrane region" description="Helical" evidence="1">
    <location>
        <begin position="383"/>
        <end position="408"/>
    </location>
</feature>
<feature type="transmembrane region" description="Helical" evidence="1">
    <location>
        <begin position="286"/>
        <end position="306"/>
    </location>
</feature>
<reference evidence="2 3" key="2">
    <citation type="journal article" date="2024" name="Int. J. Syst. Evol. Microbiol.">
        <title>Promethearchaeum syntrophicum gen. nov., sp. nov., an anaerobic, obligately syntrophic archaeon, the first isolate of the lineage 'Asgard' archaea, and proposal of the new archaeal phylum Promethearchaeota phyl. nov. and kingdom Promethearchaeati regn. nov.</title>
        <authorList>
            <person name="Imachi H."/>
            <person name="Nobu M.K."/>
            <person name="Kato S."/>
            <person name="Takaki Y."/>
            <person name="Miyazaki M."/>
            <person name="Miyata M."/>
            <person name="Ogawara M."/>
            <person name="Saito Y."/>
            <person name="Sakai S."/>
            <person name="Tahara Y.O."/>
            <person name="Takano Y."/>
            <person name="Tasumi E."/>
            <person name="Uematsu K."/>
            <person name="Yoshimura T."/>
            <person name="Itoh T."/>
            <person name="Ohkuma M."/>
            <person name="Takai K."/>
        </authorList>
    </citation>
    <scope>NUCLEOTIDE SEQUENCE [LARGE SCALE GENOMIC DNA]</scope>
    <source>
        <strain evidence="2 3">MK-D1</strain>
    </source>
</reference>
<name>A0A5B9DEF8_9ARCH</name>
<dbReference type="KEGG" id="psyt:DSAG12_03059"/>